<dbReference type="InterPro" id="IPR058031">
    <property type="entry name" value="AAA_lid_NorR"/>
</dbReference>
<name>A0A3M8CRN9_9BACL</name>
<organism evidence="6 7">
    <name type="scientific">Brevibacillus panacihumi</name>
    <dbReference type="NCBI Taxonomy" id="497735"/>
    <lineage>
        <taxon>Bacteria</taxon>
        <taxon>Bacillati</taxon>
        <taxon>Bacillota</taxon>
        <taxon>Bacilli</taxon>
        <taxon>Bacillales</taxon>
        <taxon>Paenibacillaceae</taxon>
        <taxon>Brevibacillus</taxon>
    </lineage>
</organism>
<dbReference type="PROSITE" id="PS00688">
    <property type="entry name" value="SIGMA54_INTERACT_3"/>
    <property type="match status" value="1"/>
</dbReference>
<dbReference type="AlphaFoldDB" id="A0A3M8CRN9"/>
<dbReference type="PROSITE" id="PS50045">
    <property type="entry name" value="SIGMA54_INTERACT_4"/>
    <property type="match status" value="1"/>
</dbReference>
<proteinExistence type="predicted"/>
<evidence type="ECO:0000313" key="7">
    <source>
        <dbReference type="Proteomes" id="UP000281915"/>
    </source>
</evidence>
<dbReference type="PANTHER" id="PTHR32071:SF119">
    <property type="entry name" value="SIGMA L-DEPENDENT TRANSCRIPTIONAL REGULATOR YPLP-RELATED"/>
    <property type="match status" value="1"/>
</dbReference>
<keyword evidence="2" id="KW-0067">ATP-binding</keyword>
<dbReference type="PANTHER" id="PTHR32071">
    <property type="entry name" value="TRANSCRIPTIONAL REGULATORY PROTEIN"/>
    <property type="match status" value="1"/>
</dbReference>
<dbReference type="GO" id="GO:0005524">
    <property type="term" value="F:ATP binding"/>
    <property type="evidence" value="ECO:0007669"/>
    <property type="project" value="UniProtKB-KW"/>
</dbReference>
<keyword evidence="3" id="KW-0805">Transcription regulation</keyword>
<dbReference type="CDD" id="cd00009">
    <property type="entry name" value="AAA"/>
    <property type="match status" value="1"/>
</dbReference>
<dbReference type="Pfam" id="PF25601">
    <property type="entry name" value="AAA_lid_14"/>
    <property type="match status" value="1"/>
</dbReference>
<dbReference type="SUPFAM" id="SSF52540">
    <property type="entry name" value="P-loop containing nucleoside triphosphate hydrolases"/>
    <property type="match status" value="1"/>
</dbReference>
<comment type="caution">
    <text evidence="6">The sequence shown here is derived from an EMBL/GenBank/DDBJ whole genome shotgun (WGS) entry which is preliminary data.</text>
</comment>
<dbReference type="InterPro" id="IPR025944">
    <property type="entry name" value="Sigma_54_int_dom_CS"/>
</dbReference>
<evidence type="ECO:0000256" key="4">
    <source>
        <dbReference type="ARBA" id="ARBA00023163"/>
    </source>
</evidence>
<dbReference type="InterPro" id="IPR002078">
    <property type="entry name" value="Sigma_54_int"/>
</dbReference>
<dbReference type="Pfam" id="PF00158">
    <property type="entry name" value="Sigma54_activat"/>
    <property type="match status" value="1"/>
</dbReference>
<dbReference type="Gene3D" id="3.40.50.300">
    <property type="entry name" value="P-loop containing nucleotide triphosphate hydrolases"/>
    <property type="match status" value="1"/>
</dbReference>
<reference evidence="6 7" key="1">
    <citation type="submission" date="2018-10" db="EMBL/GenBank/DDBJ databases">
        <title>Phylogenomics of Brevibacillus.</title>
        <authorList>
            <person name="Dunlap C."/>
        </authorList>
    </citation>
    <scope>NUCLEOTIDE SEQUENCE [LARGE SCALE GENOMIC DNA]</scope>
    <source>
        <strain evidence="6 7">JCM 15085</strain>
    </source>
</reference>
<accession>A0A3M8CRN9</accession>
<evidence type="ECO:0000256" key="1">
    <source>
        <dbReference type="ARBA" id="ARBA00022741"/>
    </source>
</evidence>
<dbReference type="Gene3D" id="1.10.8.60">
    <property type="match status" value="1"/>
</dbReference>
<keyword evidence="4" id="KW-0804">Transcription</keyword>
<gene>
    <name evidence="6" type="ORF">EDM58_14835</name>
</gene>
<evidence type="ECO:0000256" key="2">
    <source>
        <dbReference type="ARBA" id="ARBA00022840"/>
    </source>
</evidence>
<dbReference type="RefSeq" id="WP_122914034.1">
    <property type="nucleotide sequence ID" value="NZ_RHHT01000030.1"/>
</dbReference>
<dbReference type="InterPro" id="IPR027417">
    <property type="entry name" value="P-loop_NTPase"/>
</dbReference>
<evidence type="ECO:0000313" key="6">
    <source>
        <dbReference type="EMBL" id="RNB77535.1"/>
    </source>
</evidence>
<sequence>MDKRLIIIGIQEENLVFITEQIKHIIGEFIKIKSITIKDLHYGTIGPHDVVLLSGDVLRELVQPFLSPSCTCMIAKREVNVVNLEEMMKLPAGQHILVVNDHSTDTIETVFSLEQILGEHTYYPYVPNQPLPEIIDYVVTPGEKHLVPKAFRTIIDIGPRVISFETLEDILHHFDLDVSHSVLMNKYIKALVLVSKKSAKSTPVPFEDQNQDRTFAHFVTNSPIMKETVDIARKIASTLLPIHIEGETGVGKKLMAEAIHNESPFQNGLFFTYNCAGKVEELLAVELFGKDEEGKSMQGIVEAANGGTLFLKNLEYLSYDLQGKLLQVLEAKEIQRVNGEATIPVHLRLITSTSLRLSELLEAGKIRTELYSYISPYMIRMPTLQERTADLEALIEMFKMQFQKKELTFSPEVMEVFYKYSWPGNVRELFNVVSYCACTQASLIELKSLPLYFRGHDALEQQQDRDLDEKTIIATIEGHGFLNESIGILEIFKAGKEQHVAYGRTKLIKLLSAKGIHLTDQQLRLRLDILKQLNLLNVRQGRAGTTISVKGEQFLHKVLSSAEKS</sequence>
<dbReference type="Proteomes" id="UP000281915">
    <property type="component" value="Unassembled WGS sequence"/>
</dbReference>
<dbReference type="GO" id="GO:0006355">
    <property type="term" value="P:regulation of DNA-templated transcription"/>
    <property type="evidence" value="ECO:0007669"/>
    <property type="project" value="InterPro"/>
</dbReference>
<keyword evidence="1" id="KW-0547">Nucleotide-binding</keyword>
<protein>
    <submittedName>
        <fullName evidence="6">Sigma-54-dependent Fis family transcriptional regulator</fullName>
    </submittedName>
</protein>
<evidence type="ECO:0000256" key="3">
    <source>
        <dbReference type="ARBA" id="ARBA00023015"/>
    </source>
</evidence>
<dbReference type="EMBL" id="RHHT01000030">
    <property type="protein sequence ID" value="RNB77535.1"/>
    <property type="molecule type" value="Genomic_DNA"/>
</dbReference>
<evidence type="ECO:0000259" key="5">
    <source>
        <dbReference type="PROSITE" id="PS50045"/>
    </source>
</evidence>
<feature type="domain" description="Sigma-54 factor interaction" evidence="5">
    <location>
        <begin position="218"/>
        <end position="438"/>
    </location>
</feature>